<dbReference type="RefSeq" id="WP_044248086.1">
    <property type="nucleotide sequence ID" value="NZ_ASRX01000066.1"/>
</dbReference>
<gene>
    <name evidence="1" type="ORF">CAP_7434</name>
</gene>
<evidence type="ECO:0000313" key="1">
    <source>
        <dbReference type="EMBL" id="EYF02094.1"/>
    </source>
</evidence>
<dbReference type="eggNOG" id="COG4966">
    <property type="taxonomic scope" value="Bacteria"/>
</dbReference>
<organism evidence="1 2">
    <name type="scientific">Chondromyces apiculatus DSM 436</name>
    <dbReference type="NCBI Taxonomy" id="1192034"/>
    <lineage>
        <taxon>Bacteria</taxon>
        <taxon>Pseudomonadati</taxon>
        <taxon>Myxococcota</taxon>
        <taxon>Polyangia</taxon>
        <taxon>Polyangiales</taxon>
        <taxon>Polyangiaceae</taxon>
        <taxon>Chondromyces</taxon>
    </lineage>
</organism>
<dbReference type="EMBL" id="ASRX01000066">
    <property type="protein sequence ID" value="EYF02094.1"/>
    <property type="molecule type" value="Genomic_DNA"/>
</dbReference>
<comment type="caution">
    <text evidence="1">The sequence shown here is derived from an EMBL/GenBank/DDBJ whole genome shotgun (WGS) entry which is preliminary data.</text>
</comment>
<protein>
    <submittedName>
        <fullName evidence="1">Type IV fimbrial biogenesis protein PilW</fullName>
    </submittedName>
</protein>
<proteinExistence type="predicted"/>
<sequence>MRRGASRAFTLVELTVAVAAGLAVATAALLLARGVSRTFQEEARMASAHVAATLGLGRLVADVQRAGFLVSPHAAHDPAVCGDRALWPQGMRRLAGITVRDGGSVVAHPADLGQSLANGIRPDALIVGGSFGNVELFPVRAIVAGAGGSHEVYLQVTGSGAMQRTLARAGTDGAGFQAIFRPGRMLRILLAGQSRALYGVIAGVDVVGSPPAQIVVRLAPSPALPSREGGGCGLGSGAHVGGLVSPVARVLYDVRRLAGHPVYGALVAPVAGEVTGDEGRTELVRVELDANDDEVPETLELVAEYAVDLQIGVTTATETGEIVRAPIGGAGEAAALALAGDPTTPGAAPERVRAVQIRLATRTRAPDRSVGLGSAEGGRMTRFLIPGIVPGVDTAGAVPPPRSLPVYARMRTLHAEVALVNQAGGMP</sequence>
<dbReference type="STRING" id="1192034.CAP_7434"/>
<evidence type="ECO:0000313" key="2">
    <source>
        <dbReference type="Proteomes" id="UP000019678"/>
    </source>
</evidence>
<accession>A0A017SYQ0</accession>
<dbReference type="Proteomes" id="UP000019678">
    <property type="component" value="Unassembled WGS sequence"/>
</dbReference>
<dbReference type="AlphaFoldDB" id="A0A017SYQ0"/>
<reference evidence="1 2" key="1">
    <citation type="submission" date="2013-05" db="EMBL/GenBank/DDBJ databases">
        <title>Genome assembly of Chondromyces apiculatus DSM 436.</title>
        <authorList>
            <person name="Sharma G."/>
            <person name="Khatri I."/>
            <person name="Kaur C."/>
            <person name="Mayilraj S."/>
            <person name="Subramanian S."/>
        </authorList>
    </citation>
    <scope>NUCLEOTIDE SEQUENCE [LARGE SCALE GENOMIC DNA]</scope>
    <source>
        <strain evidence="1 2">DSM 436</strain>
    </source>
</reference>
<name>A0A017SYQ0_9BACT</name>
<keyword evidence="2" id="KW-1185">Reference proteome</keyword>
<dbReference type="OrthoDB" id="9820821at2"/>